<dbReference type="RefSeq" id="WP_203845760.1">
    <property type="nucleotide sequence ID" value="NZ_BONQ01000029.1"/>
</dbReference>
<name>A0A919PH89_9ACTN</name>
<reference evidence="1" key="1">
    <citation type="submission" date="2021-01" db="EMBL/GenBank/DDBJ databases">
        <title>Whole genome shotgun sequence of Dactylosporangium siamense NBRC 106093.</title>
        <authorList>
            <person name="Komaki H."/>
            <person name="Tamura T."/>
        </authorList>
    </citation>
    <scope>NUCLEOTIDE SEQUENCE</scope>
    <source>
        <strain evidence="1">NBRC 106093</strain>
    </source>
</reference>
<keyword evidence="2" id="KW-1185">Reference proteome</keyword>
<organism evidence="1 2">
    <name type="scientific">Dactylosporangium siamense</name>
    <dbReference type="NCBI Taxonomy" id="685454"/>
    <lineage>
        <taxon>Bacteria</taxon>
        <taxon>Bacillati</taxon>
        <taxon>Actinomycetota</taxon>
        <taxon>Actinomycetes</taxon>
        <taxon>Micromonosporales</taxon>
        <taxon>Micromonosporaceae</taxon>
        <taxon>Dactylosporangium</taxon>
    </lineage>
</organism>
<evidence type="ECO:0000313" key="2">
    <source>
        <dbReference type="Proteomes" id="UP000660611"/>
    </source>
</evidence>
<gene>
    <name evidence="1" type="ORF">Dsi01nite_019450</name>
</gene>
<dbReference type="AlphaFoldDB" id="A0A919PH89"/>
<proteinExistence type="predicted"/>
<dbReference type="Proteomes" id="UP000660611">
    <property type="component" value="Unassembled WGS sequence"/>
</dbReference>
<dbReference type="EMBL" id="BONQ01000029">
    <property type="protein sequence ID" value="GIG43904.1"/>
    <property type="molecule type" value="Genomic_DNA"/>
</dbReference>
<comment type="caution">
    <text evidence="1">The sequence shown here is derived from an EMBL/GenBank/DDBJ whole genome shotgun (WGS) entry which is preliminary data.</text>
</comment>
<evidence type="ECO:0000313" key="1">
    <source>
        <dbReference type="EMBL" id="GIG43904.1"/>
    </source>
</evidence>
<sequence>MSWAEIHVFQGRTYVTGTWGSSGVRVADTVGDADLGLLIRHHEHLRTERRYPWSPPVERTPWDVFCEEVAGVATRRYRPEKRVRAYQVDRRWQVDAKPEDRDAPARAVPGDLAALGAEVRRELALMQPRWPTLRQVVLLTTAARQLVVMPSIGGWSVGPARVLDLTAGGPALPDAVRAGLTDSDRDHTEAPAYEAALAAVSVKPGSIGRASVSLEELSDGTIRVTGAHTTDGEDVWGPPWLGRVDRLAEACVEAARLLRDLPPAPTTPAAAFGYKCCWLAVRDGRLDEVAAAVGLLGAQPVDWYDGVQAAYDEQVFVSPPTAGWVFVVGAVLSFDGLAVADLSARLGTEVQFFGTHRGSEYHEWALATGGRLVRHLRCDGTLEQQGQPTAVETDLGVPAMTEDDWDIDEDTVMRVAAAWSIDPTTLQQVESTAPAGVAGHVAAG</sequence>
<accession>A0A919PH89</accession>
<protein>
    <submittedName>
        <fullName evidence="1">Uncharacterized protein</fullName>
    </submittedName>
</protein>